<accession>A0A1Y0IB43</accession>
<feature type="transmembrane region" description="Helical" evidence="1">
    <location>
        <begin position="66"/>
        <end position="88"/>
    </location>
</feature>
<dbReference type="Pfam" id="PF04304">
    <property type="entry name" value="DUF454"/>
    <property type="match status" value="1"/>
</dbReference>
<dbReference type="AlphaFoldDB" id="A0A1Y0IB43"/>
<evidence type="ECO:0008006" key="4">
    <source>
        <dbReference type="Google" id="ProtNLM"/>
    </source>
</evidence>
<dbReference type="InterPro" id="IPR007401">
    <property type="entry name" value="DUF454"/>
</dbReference>
<proteinExistence type="predicted"/>
<keyword evidence="3" id="KW-1185">Reference proteome</keyword>
<name>A0A1Y0IB43_9GAMM</name>
<protein>
    <recommendedName>
        <fullName evidence="4">Inner membrane protein</fullName>
    </recommendedName>
</protein>
<sequence>MLSAIRQISQKTVNRFRLRICQELLRTVLYFPGPYSKPRRFYKHNIVAPEGEFNLSIQTLNPLVRLLLISTGWLAVVLGVLGIFLPLLPTTPFILLAAGCFARSSERFHHWLVSHPNLGPIVKTWESGDGISIEVRNRIILVMWAGMAISMIIVAKFWATLFLCTTGVCVSIYLFRKTNPQI</sequence>
<organism evidence="2 3">
    <name type="scientific">Oleiphilus messinensis</name>
    <dbReference type="NCBI Taxonomy" id="141451"/>
    <lineage>
        <taxon>Bacteria</taxon>
        <taxon>Pseudomonadati</taxon>
        <taxon>Pseudomonadota</taxon>
        <taxon>Gammaproteobacteria</taxon>
        <taxon>Oceanospirillales</taxon>
        <taxon>Oleiphilaceae</taxon>
        <taxon>Oleiphilus</taxon>
    </lineage>
</organism>
<keyword evidence="1" id="KW-0812">Transmembrane</keyword>
<dbReference type="Proteomes" id="UP000196027">
    <property type="component" value="Chromosome"/>
</dbReference>
<feature type="transmembrane region" description="Helical" evidence="1">
    <location>
        <begin position="142"/>
        <end position="175"/>
    </location>
</feature>
<gene>
    <name evidence="2" type="ORF">OLMES_3731</name>
</gene>
<dbReference type="GO" id="GO:0005886">
    <property type="term" value="C:plasma membrane"/>
    <property type="evidence" value="ECO:0007669"/>
    <property type="project" value="TreeGrafter"/>
</dbReference>
<evidence type="ECO:0000313" key="3">
    <source>
        <dbReference type="Proteomes" id="UP000196027"/>
    </source>
</evidence>
<keyword evidence="1" id="KW-0472">Membrane</keyword>
<evidence type="ECO:0000256" key="1">
    <source>
        <dbReference type="SAM" id="Phobius"/>
    </source>
</evidence>
<evidence type="ECO:0000313" key="2">
    <source>
        <dbReference type="EMBL" id="ARU57752.1"/>
    </source>
</evidence>
<reference evidence="2 3" key="1">
    <citation type="submission" date="2017-05" db="EMBL/GenBank/DDBJ databases">
        <title>Genomic insights into alkan degradation activity of Oleiphilus messinensis.</title>
        <authorList>
            <person name="Kozyavkin S.A."/>
            <person name="Slesarev A.I."/>
            <person name="Golyshin P.N."/>
            <person name="Korzhenkov A."/>
            <person name="Golyshina O.N."/>
            <person name="Toshchakov S.V."/>
        </authorList>
    </citation>
    <scope>NUCLEOTIDE SEQUENCE [LARGE SCALE GENOMIC DNA]</scope>
    <source>
        <strain evidence="2 3">ME102</strain>
    </source>
</reference>
<dbReference type="PANTHER" id="PTHR35813">
    <property type="entry name" value="INNER MEMBRANE PROTEIN YBAN"/>
    <property type="match status" value="1"/>
</dbReference>
<keyword evidence="1" id="KW-1133">Transmembrane helix</keyword>
<dbReference type="PANTHER" id="PTHR35813:SF1">
    <property type="entry name" value="INNER MEMBRANE PROTEIN YBAN"/>
    <property type="match status" value="1"/>
</dbReference>
<dbReference type="EMBL" id="CP021425">
    <property type="protein sequence ID" value="ARU57752.1"/>
    <property type="molecule type" value="Genomic_DNA"/>
</dbReference>
<dbReference type="KEGG" id="ome:OLMES_3731"/>